<evidence type="ECO:0000256" key="1">
    <source>
        <dbReference type="SAM" id="Phobius"/>
    </source>
</evidence>
<dbReference type="Proteomes" id="UP001163846">
    <property type="component" value="Unassembled WGS sequence"/>
</dbReference>
<protein>
    <submittedName>
        <fullName evidence="2">Uncharacterized protein</fullName>
    </submittedName>
</protein>
<sequence length="161" mass="18318">MYSWNSLKPLGSLFFFCWYWTVGFSSFRAGFNHLLLSVIYLCYYISFADAVAAMTPNADIVQLVVLICSDLQRYSSAVQFARSSTWKTEYNMFGRLPSPFGQCSQYMSNYISFAGGYLTNYDATSIVISAQPRRPTRSSRPRPTSLTLNDVPRMQRVITAN</sequence>
<keyword evidence="1" id="KW-0472">Membrane</keyword>
<reference evidence="2" key="1">
    <citation type="submission" date="2022-08" db="EMBL/GenBank/DDBJ databases">
        <authorList>
            <consortium name="DOE Joint Genome Institute"/>
            <person name="Min B."/>
            <person name="Riley R."/>
            <person name="Sierra-Patev S."/>
            <person name="Naranjo-Ortiz M."/>
            <person name="Looney B."/>
            <person name="Konkel Z."/>
            <person name="Slot J.C."/>
            <person name="Sakamoto Y."/>
            <person name="Steenwyk J.L."/>
            <person name="Rokas A."/>
            <person name="Carro J."/>
            <person name="Camarero S."/>
            <person name="Ferreira P."/>
            <person name="Molpeceres G."/>
            <person name="Ruiz-Duenas F.J."/>
            <person name="Serrano A."/>
            <person name="Henrissat B."/>
            <person name="Drula E."/>
            <person name="Hughes K.W."/>
            <person name="Mata J.L."/>
            <person name="Ishikawa N.K."/>
            <person name="Vargas-Isla R."/>
            <person name="Ushijima S."/>
            <person name="Smith C.A."/>
            <person name="Ahrendt S."/>
            <person name="Andreopoulos W."/>
            <person name="He G."/>
            <person name="Labutti K."/>
            <person name="Lipzen A."/>
            <person name="Ng V."/>
            <person name="Sandor L."/>
            <person name="Barry K."/>
            <person name="Martinez A.T."/>
            <person name="Xiao Y."/>
            <person name="Gibbons J.G."/>
            <person name="Terashima K."/>
            <person name="Hibbett D.S."/>
            <person name="Grigoriev I.V."/>
        </authorList>
    </citation>
    <scope>NUCLEOTIDE SEQUENCE</scope>
    <source>
        <strain evidence="2">TFB9207</strain>
    </source>
</reference>
<feature type="transmembrane region" description="Helical" evidence="1">
    <location>
        <begin position="34"/>
        <end position="54"/>
    </location>
</feature>
<evidence type="ECO:0000313" key="2">
    <source>
        <dbReference type="EMBL" id="KAJ3831335.1"/>
    </source>
</evidence>
<name>A0AA38NVD7_9AGAR</name>
<gene>
    <name evidence="2" type="ORF">F5878DRAFT_667662</name>
</gene>
<feature type="transmembrane region" description="Helical" evidence="1">
    <location>
        <begin position="6"/>
        <end position="27"/>
    </location>
</feature>
<dbReference type="AlphaFoldDB" id="A0AA38NVD7"/>
<accession>A0AA38NVD7</accession>
<comment type="caution">
    <text evidence="2">The sequence shown here is derived from an EMBL/GenBank/DDBJ whole genome shotgun (WGS) entry which is preliminary data.</text>
</comment>
<keyword evidence="1" id="KW-0812">Transmembrane</keyword>
<dbReference type="EMBL" id="MU807567">
    <property type="protein sequence ID" value="KAJ3831335.1"/>
    <property type="molecule type" value="Genomic_DNA"/>
</dbReference>
<evidence type="ECO:0000313" key="3">
    <source>
        <dbReference type="Proteomes" id="UP001163846"/>
    </source>
</evidence>
<organism evidence="2 3">
    <name type="scientific">Lentinula raphanica</name>
    <dbReference type="NCBI Taxonomy" id="153919"/>
    <lineage>
        <taxon>Eukaryota</taxon>
        <taxon>Fungi</taxon>
        <taxon>Dikarya</taxon>
        <taxon>Basidiomycota</taxon>
        <taxon>Agaricomycotina</taxon>
        <taxon>Agaricomycetes</taxon>
        <taxon>Agaricomycetidae</taxon>
        <taxon>Agaricales</taxon>
        <taxon>Marasmiineae</taxon>
        <taxon>Omphalotaceae</taxon>
        <taxon>Lentinula</taxon>
    </lineage>
</organism>
<proteinExistence type="predicted"/>
<keyword evidence="1" id="KW-1133">Transmembrane helix</keyword>
<keyword evidence="3" id="KW-1185">Reference proteome</keyword>